<dbReference type="RefSeq" id="WP_319833180.1">
    <property type="nucleotide sequence ID" value="NZ_CP138858.1"/>
</dbReference>
<sequence>MKFISIITILGLSAVLPVIAAADESHLFILSGQSNMARLDPQLSFAPTLETAFGADNVTIVKAAWGGQPIRRWYKQLQAQDNYAEQVSDGAERKEPSNGDLYKILMSKLPKAT</sequence>
<dbReference type="SUPFAM" id="SSF52266">
    <property type="entry name" value="SGNH hydrolase"/>
    <property type="match status" value="1"/>
</dbReference>
<dbReference type="Proteomes" id="UP001324993">
    <property type="component" value="Chromosome"/>
</dbReference>
<evidence type="ECO:0008006" key="3">
    <source>
        <dbReference type="Google" id="ProtNLM"/>
    </source>
</evidence>
<proteinExistence type="predicted"/>
<reference evidence="1 2" key="1">
    <citation type="submission" date="2023-11" db="EMBL/GenBank/DDBJ databases">
        <title>Coraliomargarita sp. nov., isolated from marine algae.</title>
        <authorList>
            <person name="Lee J.K."/>
            <person name="Baek J.H."/>
            <person name="Kim J.M."/>
            <person name="Choi D.G."/>
            <person name="Jeon C.O."/>
        </authorList>
    </citation>
    <scope>NUCLEOTIDE SEQUENCE [LARGE SCALE GENOMIC DNA]</scope>
    <source>
        <strain evidence="1 2">J2-16</strain>
    </source>
</reference>
<dbReference type="Gene3D" id="3.40.50.1110">
    <property type="entry name" value="SGNH hydrolase"/>
    <property type="match status" value="1"/>
</dbReference>
<evidence type="ECO:0000313" key="2">
    <source>
        <dbReference type="Proteomes" id="UP001324993"/>
    </source>
</evidence>
<organism evidence="1 2">
    <name type="scientific">Coraliomargarita algicola</name>
    <dbReference type="NCBI Taxonomy" id="3092156"/>
    <lineage>
        <taxon>Bacteria</taxon>
        <taxon>Pseudomonadati</taxon>
        <taxon>Verrucomicrobiota</taxon>
        <taxon>Opitutia</taxon>
        <taxon>Puniceicoccales</taxon>
        <taxon>Coraliomargaritaceae</taxon>
        <taxon>Coraliomargarita</taxon>
    </lineage>
</organism>
<dbReference type="EMBL" id="CP138858">
    <property type="protein sequence ID" value="WPJ96317.1"/>
    <property type="molecule type" value="Genomic_DNA"/>
</dbReference>
<dbReference type="InterPro" id="IPR036514">
    <property type="entry name" value="SGNH_hydro_sf"/>
</dbReference>
<gene>
    <name evidence="1" type="ORF">SH580_01195</name>
</gene>
<accession>A0ABZ0RJR6</accession>
<evidence type="ECO:0000313" key="1">
    <source>
        <dbReference type="EMBL" id="WPJ96317.1"/>
    </source>
</evidence>
<name>A0ABZ0RJR6_9BACT</name>
<keyword evidence="2" id="KW-1185">Reference proteome</keyword>
<protein>
    <recommendedName>
        <fullName evidence="3">Sialate O-acetylesterase domain-containing protein</fullName>
    </recommendedName>
</protein>